<accession>A0ABW3TI45</accession>
<dbReference type="Pfam" id="PF11305">
    <property type="entry name" value="DUF3107"/>
    <property type="match status" value="1"/>
</dbReference>
<dbReference type="InterPro" id="IPR021456">
    <property type="entry name" value="DUF3107"/>
</dbReference>
<dbReference type="RefSeq" id="WP_343958566.1">
    <property type="nucleotide sequence ID" value="NZ_BAAAKZ010000003.1"/>
</dbReference>
<evidence type="ECO:0000313" key="1">
    <source>
        <dbReference type="EMBL" id="MFD1200401.1"/>
    </source>
</evidence>
<gene>
    <name evidence="1" type="ORF">ACFQ3U_00635</name>
</gene>
<dbReference type="EMBL" id="JBHTLY010000001">
    <property type="protein sequence ID" value="MFD1200401.1"/>
    <property type="molecule type" value="Genomic_DNA"/>
</dbReference>
<name>A0ABW3TI45_9MICO</name>
<sequence length="71" mass="7591">MEVRIGINQSARELSFETDATADELGALIQAAPTGLVSIADSKGRTFLVNRESITYVELGSDTSRKVGFVS</sequence>
<dbReference type="Proteomes" id="UP001597181">
    <property type="component" value="Unassembled WGS sequence"/>
</dbReference>
<protein>
    <submittedName>
        <fullName evidence="1">DUF3107 domain-containing protein</fullName>
    </submittedName>
</protein>
<keyword evidence="2" id="KW-1185">Reference proteome</keyword>
<comment type="caution">
    <text evidence="1">The sequence shown here is derived from an EMBL/GenBank/DDBJ whole genome shotgun (WGS) entry which is preliminary data.</text>
</comment>
<evidence type="ECO:0000313" key="2">
    <source>
        <dbReference type="Proteomes" id="UP001597181"/>
    </source>
</evidence>
<organism evidence="1 2">
    <name type="scientific">Leucobacter albus</name>
    <dbReference type="NCBI Taxonomy" id="272210"/>
    <lineage>
        <taxon>Bacteria</taxon>
        <taxon>Bacillati</taxon>
        <taxon>Actinomycetota</taxon>
        <taxon>Actinomycetes</taxon>
        <taxon>Micrococcales</taxon>
        <taxon>Microbacteriaceae</taxon>
        <taxon>Leucobacter</taxon>
    </lineage>
</organism>
<reference evidence="2" key="1">
    <citation type="journal article" date="2019" name="Int. J. Syst. Evol. Microbiol.">
        <title>The Global Catalogue of Microorganisms (GCM) 10K type strain sequencing project: providing services to taxonomists for standard genome sequencing and annotation.</title>
        <authorList>
            <consortium name="The Broad Institute Genomics Platform"/>
            <consortium name="The Broad Institute Genome Sequencing Center for Infectious Disease"/>
            <person name="Wu L."/>
            <person name="Ma J."/>
        </authorList>
    </citation>
    <scope>NUCLEOTIDE SEQUENCE [LARGE SCALE GENOMIC DNA]</scope>
    <source>
        <strain evidence="2">CCUG 50213</strain>
    </source>
</reference>
<proteinExistence type="predicted"/>